<evidence type="ECO:0000313" key="8">
    <source>
        <dbReference type="Proteomes" id="UP000248330"/>
    </source>
</evidence>
<sequence>MLLLILGVLLWAGAHLFIALAPDARRALIGRLGAGPYKGLFSLVLVAALVLIVFGWRSIPPASLWLPPPGMRHATMLLVPIAVILFISARAPTDIKRLIRHPQLTGVKLWAVAHLLSNGETRSIVLFGGLLAWAVLEVIFINRRDGAWVKPAPVGAAKTLVSAAIGLVISAVLMAVHPWLAGRAVIGLG</sequence>
<keyword evidence="8" id="KW-1185">Reference proteome</keyword>
<keyword evidence="2 5" id="KW-0812">Transmembrane</keyword>
<keyword evidence="3 5" id="KW-1133">Transmembrane helix</keyword>
<reference evidence="7 8" key="1">
    <citation type="submission" date="2018-04" db="EMBL/GenBank/DDBJ databases">
        <title>Genomic Encyclopedia of Type Strains, Phase IV (KMG-IV): sequencing the most valuable type-strain genomes for metagenomic binning, comparative biology and taxonomic classification.</title>
        <authorList>
            <person name="Goeker M."/>
        </authorList>
    </citation>
    <scope>NUCLEOTIDE SEQUENCE [LARGE SCALE GENOMIC DNA]</scope>
    <source>
        <strain evidence="7 8">DSM 104150</strain>
    </source>
</reference>
<gene>
    <name evidence="7" type="ORF">C8D93_102350</name>
</gene>
<dbReference type="EMBL" id="QICN01000002">
    <property type="protein sequence ID" value="PXV70491.1"/>
    <property type="molecule type" value="Genomic_DNA"/>
</dbReference>
<accession>A0A318EDC3</accession>
<evidence type="ECO:0000256" key="3">
    <source>
        <dbReference type="ARBA" id="ARBA00022989"/>
    </source>
</evidence>
<proteinExistence type="predicted"/>
<comment type="subcellular location">
    <subcellularLocation>
        <location evidence="1">Membrane</location>
        <topology evidence="1">Multi-pass membrane protein</topology>
    </subcellularLocation>
</comment>
<evidence type="ECO:0000256" key="1">
    <source>
        <dbReference type="ARBA" id="ARBA00004141"/>
    </source>
</evidence>
<protein>
    <submittedName>
        <fullName evidence="7">NnrU protein</fullName>
    </submittedName>
</protein>
<comment type="caution">
    <text evidence="7">The sequence shown here is derived from an EMBL/GenBank/DDBJ whole genome shotgun (WGS) entry which is preliminary data.</text>
</comment>
<feature type="transmembrane region" description="Helical" evidence="5">
    <location>
        <begin position="160"/>
        <end position="180"/>
    </location>
</feature>
<dbReference type="Proteomes" id="UP000248330">
    <property type="component" value="Unassembled WGS sequence"/>
</dbReference>
<feature type="transmembrane region" description="Helical" evidence="5">
    <location>
        <begin position="40"/>
        <end position="59"/>
    </location>
</feature>
<evidence type="ECO:0000256" key="2">
    <source>
        <dbReference type="ARBA" id="ARBA00022692"/>
    </source>
</evidence>
<feature type="domain" description="NnrU" evidence="6">
    <location>
        <begin position="3"/>
        <end position="182"/>
    </location>
</feature>
<dbReference type="Pfam" id="PF07298">
    <property type="entry name" value="NnrU"/>
    <property type="match status" value="1"/>
</dbReference>
<dbReference type="AlphaFoldDB" id="A0A318EDC3"/>
<dbReference type="RefSeq" id="WP_110264148.1">
    <property type="nucleotide sequence ID" value="NZ_CAWNXA010000002.1"/>
</dbReference>
<evidence type="ECO:0000256" key="4">
    <source>
        <dbReference type="ARBA" id="ARBA00023136"/>
    </source>
</evidence>
<evidence type="ECO:0000313" key="7">
    <source>
        <dbReference type="EMBL" id="PXV70491.1"/>
    </source>
</evidence>
<dbReference type="InterPro" id="IPR009915">
    <property type="entry name" value="NnrU_dom"/>
</dbReference>
<feature type="transmembrane region" description="Helical" evidence="5">
    <location>
        <begin position="123"/>
        <end position="140"/>
    </location>
</feature>
<evidence type="ECO:0000256" key="5">
    <source>
        <dbReference type="SAM" id="Phobius"/>
    </source>
</evidence>
<organism evidence="7 8">
    <name type="scientific">Sinimarinibacterium flocculans</name>
    <dbReference type="NCBI Taxonomy" id="985250"/>
    <lineage>
        <taxon>Bacteria</taxon>
        <taxon>Pseudomonadati</taxon>
        <taxon>Pseudomonadota</taxon>
        <taxon>Gammaproteobacteria</taxon>
        <taxon>Nevskiales</taxon>
        <taxon>Nevskiaceae</taxon>
        <taxon>Sinimarinibacterium</taxon>
    </lineage>
</organism>
<feature type="transmembrane region" description="Helical" evidence="5">
    <location>
        <begin position="71"/>
        <end position="89"/>
    </location>
</feature>
<evidence type="ECO:0000259" key="6">
    <source>
        <dbReference type="Pfam" id="PF07298"/>
    </source>
</evidence>
<dbReference type="OrthoDB" id="5293641at2"/>
<dbReference type="GO" id="GO:0016020">
    <property type="term" value="C:membrane"/>
    <property type="evidence" value="ECO:0007669"/>
    <property type="project" value="UniProtKB-SubCell"/>
</dbReference>
<keyword evidence="4 5" id="KW-0472">Membrane</keyword>
<name>A0A318EDC3_9GAMM</name>